<dbReference type="EMBL" id="SLWB01000002">
    <property type="protein sequence ID" value="TCN72109.1"/>
    <property type="molecule type" value="Genomic_DNA"/>
</dbReference>
<organism evidence="2 3">
    <name type="scientific">Acetobacteroides hydrogenigenes</name>
    <dbReference type="NCBI Taxonomy" id="979970"/>
    <lineage>
        <taxon>Bacteria</taxon>
        <taxon>Pseudomonadati</taxon>
        <taxon>Bacteroidota</taxon>
        <taxon>Bacteroidia</taxon>
        <taxon>Bacteroidales</taxon>
        <taxon>Rikenellaceae</taxon>
        <taxon>Acetobacteroides</taxon>
    </lineage>
</organism>
<comment type="caution">
    <text evidence="2">The sequence shown here is derived from an EMBL/GenBank/DDBJ whole genome shotgun (WGS) entry which is preliminary data.</text>
</comment>
<gene>
    <name evidence="2" type="ORF">CLV25_10272</name>
</gene>
<evidence type="ECO:0000313" key="3">
    <source>
        <dbReference type="Proteomes" id="UP000294830"/>
    </source>
</evidence>
<evidence type="ECO:0000256" key="1">
    <source>
        <dbReference type="SAM" id="SignalP"/>
    </source>
</evidence>
<proteinExistence type="predicted"/>
<dbReference type="OrthoDB" id="980684at2"/>
<feature type="chain" id="PRO_5020459746" evidence="1">
    <location>
        <begin position="23"/>
        <end position="307"/>
    </location>
</feature>
<name>A0A4R2F4Q2_9BACT</name>
<sequence>MRKFKFLMFSLLLAGAAFTSCSKDDLLDVPEIDNPVVTIKRDGVAITTINDKNAGEVVPVVARFDMGAQESRLEKIKITTLVGGQSFVVLDSTLNDGWFNRGDKFVERKYNIAVGQSTSTITFETKDVKGRVGSTTITVAPAGTPVPKVERVVLLAGQLNTTATYGGFYSVAIDKSFKLEDAVTNAQYIDFVYYYGNTNKATISPVSDPIFSKYEGGSYVGPTGYEKPIAQFAVKNATKFAAATADNYTAGTMPTATFAAEGQTNLAVGDYRAFKTVLGQKGIFRVVKLEGTDGSNRSITLDVKVIQ</sequence>
<dbReference type="AlphaFoldDB" id="A0A4R2F4Q2"/>
<keyword evidence="1" id="KW-0732">Signal</keyword>
<reference evidence="2 3" key="1">
    <citation type="submission" date="2019-03" db="EMBL/GenBank/DDBJ databases">
        <title>Genomic Encyclopedia of Archaeal and Bacterial Type Strains, Phase II (KMG-II): from individual species to whole genera.</title>
        <authorList>
            <person name="Goeker M."/>
        </authorList>
    </citation>
    <scope>NUCLEOTIDE SEQUENCE [LARGE SCALE GENOMIC DNA]</scope>
    <source>
        <strain evidence="2 3">RL-C</strain>
    </source>
</reference>
<keyword evidence="3" id="KW-1185">Reference proteome</keyword>
<accession>A0A4R2F4Q2</accession>
<protein>
    <submittedName>
        <fullName evidence="2">Uncharacterized protein</fullName>
    </submittedName>
</protein>
<dbReference type="Proteomes" id="UP000294830">
    <property type="component" value="Unassembled WGS sequence"/>
</dbReference>
<dbReference type="PROSITE" id="PS51257">
    <property type="entry name" value="PROKAR_LIPOPROTEIN"/>
    <property type="match status" value="1"/>
</dbReference>
<feature type="signal peptide" evidence="1">
    <location>
        <begin position="1"/>
        <end position="22"/>
    </location>
</feature>
<evidence type="ECO:0000313" key="2">
    <source>
        <dbReference type="EMBL" id="TCN72109.1"/>
    </source>
</evidence>
<dbReference type="RefSeq" id="WP_131838178.1">
    <property type="nucleotide sequence ID" value="NZ_SLWB01000002.1"/>
</dbReference>